<feature type="domain" description="L-tryptophan decarboxylase PsiD-like" evidence="3">
    <location>
        <begin position="54"/>
        <end position="192"/>
    </location>
</feature>
<evidence type="ECO:0000256" key="1">
    <source>
        <dbReference type="ARBA" id="ARBA00022793"/>
    </source>
</evidence>
<name>A0A9P7N891_9HYPO</name>
<dbReference type="GO" id="GO:0004609">
    <property type="term" value="F:phosphatidylserine decarboxylase activity"/>
    <property type="evidence" value="ECO:0007669"/>
    <property type="project" value="InterPro"/>
</dbReference>
<comment type="caution">
    <text evidence="4">The sequence shown here is derived from an EMBL/GenBank/DDBJ whole genome shotgun (WGS) entry which is preliminary data.</text>
</comment>
<dbReference type="InterPro" id="IPR022237">
    <property type="entry name" value="PsiD-like"/>
</dbReference>
<keyword evidence="5" id="KW-1185">Reference proteome</keyword>
<evidence type="ECO:0000313" key="4">
    <source>
        <dbReference type="EMBL" id="KAG5997133.1"/>
    </source>
</evidence>
<dbReference type="Proteomes" id="UP000748025">
    <property type="component" value="Unassembled WGS sequence"/>
</dbReference>
<dbReference type="EMBL" id="SRPW01001986">
    <property type="protein sequence ID" value="KAG5997133.1"/>
    <property type="molecule type" value="Genomic_DNA"/>
</dbReference>
<dbReference type="GO" id="GO:0005739">
    <property type="term" value="C:mitochondrion"/>
    <property type="evidence" value="ECO:0007669"/>
    <property type="project" value="TreeGrafter"/>
</dbReference>
<evidence type="ECO:0000313" key="5">
    <source>
        <dbReference type="Proteomes" id="UP000748025"/>
    </source>
</evidence>
<dbReference type="OrthoDB" id="5973539at2759"/>
<dbReference type="PANTHER" id="PTHR10067">
    <property type="entry name" value="PHOSPHATIDYLSERINE DECARBOXYLASE"/>
    <property type="match status" value="1"/>
</dbReference>
<accession>A0A9P7N891</accession>
<proteinExistence type="predicted"/>
<evidence type="ECO:0000256" key="2">
    <source>
        <dbReference type="ARBA" id="ARBA00023239"/>
    </source>
</evidence>
<reference evidence="4" key="1">
    <citation type="journal article" date="2020" name="bioRxiv">
        <title>Whole genome comparisons of ergot fungi reveals the divergence and evolution of species within the genus Claviceps are the result of varying mechanisms driving genome evolution and host range expansion.</title>
        <authorList>
            <person name="Wyka S.A."/>
            <person name="Mondo S.J."/>
            <person name="Liu M."/>
            <person name="Dettman J."/>
            <person name="Nalam V."/>
            <person name="Broders K.D."/>
        </authorList>
    </citation>
    <scope>NUCLEOTIDE SEQUENCE</scope>
    <source>
        <strain evidence="4">CCC 602</strain>
    </source>
</reference>
<dbReference type="Pfam" id="PF12588">
    <property type="entry name" value="PSDC"/>
    <property type="match status" value="1"/>
</dbReference>
<gene>
    <name evidence="4" type="ORF">E4U43_002716</name>
</gene>
<dbReference type="InterPro" id="IPR003817">
    <property type="entry name" value="PS_Dcarbxylase"/>
</dbReference>
<sequence>MYHHYQHGDHHPFPRYHSNRKPGSWLPADHRVHHEYLSDITKHLDKHEPQPLTPALADFKRLIESNSRIYMYFVQMFDEIPRKHPYWRDPTGTKQVRDYEHMLLVLNHIVTRAPEWTLAAESVGVVGVPMCAIFDYPMATPSGHAAFLDPDVNRALKKVLNEWGKYLQTPESAAVLGNHPQGWFGETGIKDMLHVANAPYKSSMKFEDIFVCDPSAEHMGFTSWDDFFTRRIRDAARPVAFPDDDDVIANACESKVFNIEHGVKLRDRFFAKGQPYSLVDMLGHDPLAPEFVGGTIYQAFLSALSYHRWHAPVSGTVRRAFVEEGTYFSEPLFEGVGDPNVHEIDTKGITVAQGYLSALATRAIILIEADNPRIGLMAFIGIGMDEVSTCEITVDEGQHLSKGDQLGMFHFGGSSHCLIFRKDVKLHEFPKLGREVNVPVRGKLAVVKS</sequence>
<dbReference type="Pfam" id="PF02666">
    <property type="entry name" value="PS_Dcarbxylase"/>
    <property type="match status" value="1"/>
</dbReference>
<dbReference type="AlphaFoldDB" id="A0A9P7N891"/>
<organism evidence="4 5">
    <name type="scientific">Claviceps pusilla</name>
    <dbReference type="NCBI Taxonomy" id="123648"/>
    <lineage>
        <taxon>Eukaryota</taxon>
        <taxon>Fungi</taxon>
        <taxon>Dikarya</taxon>
        <taxon>Ascomycota</taxon>
        <taxon>Pezizomycotina</taxon>
        <taxon>Sordariomycetes</taxon>
        <taxon>Hypocreomycetidae</taxon>
        <taxon>Hypocreales</taxon>
        <taxon>Clavicipitaceae</taxon>
        <taxon>Claviceps</taxon>
    </lineage>
</organism>
<keyword evidence="1" id="KW-0210">Decarboxylase</keyword>
<protein>
    <recommendedName>
        <fullName evidence="3">L-tryptophan decarboxylase PsiD-like domain-containing protein</fullName>
    </recommendedName>
</protein>
<dbReference type="GO" id="GO:0006646">
    <property type="term" value="P:phosphatidylethanolamine biosynthetic process"/>
    <property type="evidence" value="ECO:0007669"/>
    <property type="project" value="TreeGrafter"/>
</dbReference>
<keyword evidence="2" id="KW-0456">Lyase</keyword>
<dbReference type="PANTHER" id="PTHR10067:SF9">
    <property type="entry name" value="PHOSPHATIDYLSERINE DECARBOXYLASE FAMILY PROTEIN (AFU_ORTHOLOGUE AFUA_7G01730)"/>
    <property type="match status" value="1"/>
</dbReference>
<evidence type="ECO:0000259" key="3">
    <source>
        <dbReference type="Pfam" id="PF12588"/>
    </source>
</evidence>